<accession>A0A1I1HRK5</accession>
<dbReference type="AlphaFoldDB" id="A0A1I1HRK5"/>
<proteinExistence type="predicted"/>
<organism evidence="5 6">
    <name type="scientific">Streptomyces aidingensis</name>
    <dbReference type="NCBI Taxonomy" id="910347"/>
    <lineage>
        <taxon>Bacteria</taxon>
        <taxon>Bacillati</taxon>
        <taxon>Actinomycetota</taxon>
        <taxon>Actinomycetes</taxon>
        <taxon>Kitasatosporales</taxon>
        <taxon>Streptomycetaceae</taxon>
        <taxon>Streptomyces</taxon>
    </lineage>
</organism>
<dbReference type="PROSITE" id="PS50949">
    <property type="entry name" value="HTH_GNTR"/>
    <property type="match status" value="1"/>
</dbReference>
<dbReference type="GO" id="GO:0003677">
    <property type="term" value="F:DNA binding"/>
    <property type="evidence" value="ECO:0007669"/>
    <property type="project" value="UniProtKB-KW"/>
</dbReference>
<dbReference type="CDD" id="cd07377">
    <property type="entry name" value="WHTH_GntR"/>
    <property type="match status" value="1"/>
</dbReference>
<dbReference type="GO" id="GO:0045892">
    <property type="term" value="P:negative regulation of DNA-templated transcription"/>
    <property type="evidence" value="ECO:0007669"/>
    <property type="project" value="TreeGrafter"/>
</dbReference>
<protein>
    <submittedName>
        <fullName evidence="5">Regulatory protein, gntR family</fullName>
    </submittedName>
</protein>
<reference evidence="5 6" key="1">
    <citation type="submission" date="2016-10" db="EMBL/GenBank/DDBJ databases">
        <authorList>
            <person name="de Groot N.N."/>
        </authorList>
    </citation>
    <scope>NUCLEOTIDE SEQUENCE [LARGE SCALE GENOMIC DNA]</scope>
    <source>
        <strain evidence="5 6">CGMCC 4.5739</strain>
    </source>
</reference>
<dbReference type="Gene3D" id="1.10.10.10">
    <property type="entry name" value="Winged helix-like DNA-binding domain superfamily/Winged helix DNA-binding domain"/>
    <property type="match status" value="1"/>
</dbReference>
<name>A0A1I1HRK5_9ACTN</name>
<evidence type="ECO:0000313" key="5">
    <source>
        <dbReference type="EMBL" id="SFC26491.1"/>
    </source>
</evidence>
<evidence type="ECO:0000256" key="2">
    <source>
        <dbReference type="ARBA" id="ARBA00023125"/>
    </source>
</evidence>
<dbReference type="InterPro" id="IPR036390">
    <property type="entry name" value="WH_DNA-bd_sf"/>
</dbReference>
<keyword evidence="2" id="KW-0238">DNA-binding</keyword>
<dbReference type="InterPro" id="IPR050679">
    <property type="entry name" value="Bact_HTH_transcr_reg"/>
</dbReference>
<evidence type="ECO:0000259" key="4">
    <source>
        <dbReference type="PROSITE" id="PS50949"/>
    </source>
</evidence>
<keyword evidence="6" id="KW-1185">Reference proteome</keyword>
<evidence type="ECO:0000313" key="6">
    <source>
        <dbReference type="Proteomes" id="UP000199207"/>
    </source>
</evidence>
<dbReference type="EMBL" id="FOLM01000002">
    <property type="protein sequence ID" value="SFC26491.1"/>
    <property type="molecule type" value="Genomic_DNA"/>
</dbReference>
<dbReference type="SMART" id="SM00345">
    <property type="entry name" value="HTH_GNTR"/>
    <property type="match status" value="1"/>
</dbReference>
<dbReference type="OrthoDB" id="7363114at2"/>
<dbReference type="PANTHER" id="PTHR44846">
    <property type="entry name" value="MANNOSYL-D-GLYCERATE TRANSPORT/METABOLISM SYSTEM REPRESSOR MNGR-RELATED"/>
    <property type="match status" value="1"/>
</dbReference>
<dbReference type="InterPro" id="IPR036388">
    <property type="entry name" value="WH-like_DNA-bd_sf"/>
</dbReference>
<dbReference type="RefSeq" id="WP_093837757.1">
    <property type="nucleotide sequence ID" value="NZ_FOLM01000002.1"/>
</dbReference>
<keyword evidence="3" id="KW-0804">Transcription</keyword>
<sequence length="279" mass="30648">MTEESRIADVLRQRIRSGELPRNSRLPTQHALAEEFGVNRTTIRQALTVLEREGYLTARGRGAPAVVTSPAAEAPRPADVELAERIALAFRSEHVAIDAFSLTTETLNAALARPLLAISAGDLAPRSIAVRVIVPRPEGTLAFPRLVADPGDPRPLERLRRISATFCGSLRHQLLSLAERGLVPEVSVQIRTVDVTPLLKLYLLNGTEALTGYYQVVARPVGFGAEELEMYDVLGLSSMVFRSSADKDRRDEQEAAFVAESQRWFESLWSTIARPVTLG</sequence>
<dbReference type="InterPro" id="IPR000524">
    <property type="entry name" value="Tscrpt_reg_HTH_GntR"/>
</dbReference>
<keyword evidence="1" id="KW-0805">Transcription regulation</keyword>
<dbReference type="STRING" id="910347.SAMN05421773_102493"/>
<gene>
    <name evidence="5" type="ORF">SAMN05421773_102493</name>
</gene>
<evidence type="ECO:0000256" key="1">
    <source>
        <dbReference type="ARBA" id="ARBA00023015"/>
    </source>
</evidence>
<dbReference type="PANTHER" id="PTHR44846:SF1">
    <property type="entry name" value="MANNOSYL-D-GLYCERATE TRANSPORT_METABOLISM SYSTEM REPRESSOR MNGR-RELATED"/>
    <property type="match status" value="1"/>
</dbReference>
<dbReference type="PRINTS" id="PR00035">
    <property type="entry name" value="HTHGNTR"/>
</dbReference>
<evidence type="ECO:0000256" key="3">
    <source>
        <dbReference type="ARBA" id="ARBA00023163"/>
    </source>
</evidence>
<dbReference type="Pfam" id="PF00392">
    <property type="entry name" value="GntR"/>
    <property type="match status" value="1"/>
</dbReference>
<dbReference type="GO" id="GO:0003700">
    <property type="term" value="F:DNA-binding transcription factor activity"/>
    <property type="evidence" value="ECO:0007669"/>
    <property type="project" value="InterPro"/>
</dbReference>
<feature type="domain" description="HTH gntR-type" evidence="4">
    <location>
        <begin position="1"/>
        <end position="70"/>
    </location>
</feature>
<dbReference type="SUPFAM" id="SSF46785">
    <property type="entry name" value="Winged helix' DNA-binding domain"/>
    <property type="match status" value="1"/>
</dbReference>
<dbReference type="Proteomes" id="UP000199207">
    <property type="component" value="Unassembled WGS sequence"/>
</dbReference>